<evidence type="ECO:0000256" key="9">
    <source>
        <dbReference type="ARBA" id="ARBA00023136"/>
    </source>
</evidence>
<keyword evidence="6" id="KW-1133">Transmembrane helix</keyword>
<dbReference type="PROSITE" id="PS00154">
    <property type="entry name" value="ATPASE_E1_E2"/>
    <property type="match status" value="1"/>
</dbReference>
<evidence type="ECO:0000256" key="5">
    <source>
        <dbReference type="ARBA" id="ARBA00022723"/>
    </source>
</evidence>
<dbReference type="InterPro" id="IPR019793">
    <property type="entry name" value="Peroxidases_heam-ligand_BS"/>
</dbReference>
<dbReference type="PRINTS" id="PR00458">
    <property type="entry name" value="PEROXIDASE"/>
</dbReference>
<evidence type="ECO:0000256" key="8">
    <source>
        <dbReference type="ARBA" id="ARBA00023004"/>
    </source>
</evidence>
<dbReference type="Pfam" id="PF00141">
    <property type="entry name" value="peroxidase"/>
    <property type="match status" value="1"/>
</dbReference>
<protein>
    <submittedName>
        <fullName evidence="12">Mitochondrial (CCP)</fullName>
    </submittedName>
</protein>
<sequence length="573" mass="61504">PTAVMVATGLAAKHGCLVKDSVVWEKVAALKCCVLDKTGTITKGQPEVVEVLLLPGTTTELPMLLASPSFFGRFAWLLSLVSLAWPALGDAATEGQCDAATGKCGSMAESYDALVKDLEELVRTKHCGPILIRLSWHDAGVFSNGKLKGGYSNAAMRFTDAGEGTFGANAGLPDVALGLLKPITEKYVPSVIGHADLWTLAANVAIKEMGGPVIKTRFGRTDAKSSAESVESQVGRLPDGDKELDHLREIFHPKGFDDRDIVALSGAHTVGKCHIGRSGFDGAWTEEPLKFDNSYFKEMLQKEYKEEKTEKGNPQFKSGSGTIMLTSDLALLKDPAFRQHVEAYAKDQEVFFKDFATAWIKLQENGVAGLQAVSLEGVTPSRSSSARLGRFSETGEESAEGSAVVGWLLCAVESISEHPLAKALQHWGQSVFKDAKQLKPPEAFEHQPGQGVRCLIPGLGHVTAGRPPLDSPPWVERQQAQGCVVVALSLADQLLALLALKDELQEGAAEAVRGLQCRGFDLWLCTGDAQTTANTVARSVGINHVRASCMPEQKVALVQDRSTAGAHGRRWPK</sequence>
<dbReference type="Gene3D" id="1.10.420.10">
    <property type="entry name" value="Peroxidase, domain 2"/>
    <property type="match status" value="1"/>
</dbReference>
<dbReference type="SUPFAM" id="SSF48113">
    <property type="entry name" value="Heme-dependent peroxidases"/>
    <property type="match status" value="1"/>
</dbReference>
<evidence type="ECO:0000256" key="2">
    <source>
        <dbReference type="ARBA" id="ARBA00022559"/>
    </source>
</evidence>
<dbReference type="InterPro" id="IPR044831">
    <property type="entry name" value="Ccp1-like"/>
</dbReference>
<evidence type="ECO:0000256" key="10">
    <source>
        <dbReference type="RuleBase" id="RU004241"/>
    </source>
</evidence>
<organism evidence="12 14">
    <name type="scientific">Durusdinium trenchii</name>
    <dbReference type="NCBI Taxonomy" id="1381693"/>
    <lineage>
        <taxon>Eukaryota</taxon>
        <taxon>Sar</taxon>
        <taxon>Alveolata</taxon>
        <taxon>Dinophyceae</taxon>
        <taxon>Suessiales</taxon>
        <taxon>Symbiodiniaceae</taxon>
        <taxon>Durusdinium</taxon>
    </lineage>
</organism>
<accession>A0ABP0LFD4</accession>
<keyword evidence="4" id="KW-0812">Transmembrane</keyword>
<dbReference type="InterPro" id="IPR002016">
    <property type="entry name" value="Haem_peroxidase"/>
</dbReference>
<dbReference type="Gene3D" id="3.40.50.1000">
    <property type="entry name" value="HAD superfamily/HAD-like"/>
    <property type="match status" value="2"/>
</dbReference>
<keyword evidence="5" id="KW-0479">Metal-binding</keyword>
<evidence type="ECO:0000256" key="3">
    <source>
        <dbReference type="ARBA" id="ARBA00022617"/>
    </source>
</evidence>
<dbReference type="InterPro" id="IPR023299">
    <property type="entry name" value="ATPase_P-typ_cyto_dom_N"/>
</dbReference>
<dbReference type="PROSITE" id="PS00435">
    <property type="entry name" value="PEROXIDASE_1"/>
    <property type="match status" value="1"/>
</dbReference>
<dbReference type="Gene3D" id="1.10.520.10">
    <property type="match status" value="1"/>
</dbReference>
<gene>
    <name evidence="12" type="ORF">SCF082_LOCUS22357</name>
    <name evidence="13" type="ORF">SCF082_LOCUS22390</name>
</gene>
<comment type="subcellular location">
    <subcellularLocation>
        <location evidence="1">Membrane</location>
    </subcellularLocation>
</comment>
<keyword evidence="9" id="KW-0472">Membrane</keyword>
<evidence type="ECO:0000259" key="11">
    <source>
        <dbReference type="PROSITE" id="PS50873"/>
    </source>
</evidence>
<evidence type="ECO:0000313" key="12">
    <source>
        <dbReference type="EMBL" id="CAK9037872.1"/>
    </source>
</evidence>
<keyword evidence="7" id="KW-0560">Oxidoreductase</keyword>
<evidence type="ECO:0000256" key="4">
    <source>
        <dbReference type="ARBA" id="ARBA00022692"/>
    </source>
</evidence>
<dbReference type="InterPro" id="IPR010255">
    <property type="entry name" value="Haem_peroxidase_sf"/>
</dbReference>
<dbReference type="PRINTS" id="PR00459">
    <property type="entry name" value="ASPEROXIDASE"/>
</dbReference>
<dbReference type="EMBL" id="CAXAMM010016069">
    <property type="protein sequence ID" value="CAK9037941.1"/>
    <property type="molecule type" value="Genomic_DNA"/>
</dbReference>
<evidence type="ECO:0000256" key="6">
    <source>
        <dbReference type="ARBA" id="ARBA00022989"/>
    </source>
</evidence>
<evidence type="ECO:0000256" key="7">
    <source>
        <dbReference type="ARBA" id="ARBA00023002"/>
    </source>
</evidence>
<dbReference type="PANTHER" id="PTHR31356:SF36">
    <property type="entry name" value="L-ASCORBATE PEROXIDASE 3"/>
    <property type="match status" value="1"/>
</dbReference>
<comment type="similarity">
    <text evidence="10">Belongs to the peroxidase family.</text>
</comment>
<dbReference type="EMBL" id="CAXAMM010016025">
    <property type="protein sequence ID" value="CAK9037872.1"/>
    <property type="molecule type" value="Genomic_DNA"/>
</dbReference>
<dbReference type="PROSITE" id="PS50873">
    <property type="entry name" value="PEROXIDASE_4"/>
    <property type="match status" value="1"/>
</dbReference>
<keyword evidence="14" id="KW-1185">Reference proteome</keyword>
<keyword evidence="3" id="KW-0349">Heme</keyword>
<dbReference type="InterPro" id="IPR036412">
    <property type="entry name" value="HAD-like_sf"/>
</dbReference>
<evidence type="ECO:0000313" key="14">
    <source>
        <dbReference type="Proteomes" id="UP001642464"/>
    </source>
</evidence>
<dbReference type="PANTHER" id="PTHR31356">
    <property type="entry name" value="THYLAKOID LUMENAL 29 KDA PROTEIN, CHLOROPLASTIC-RELATED"/>
    <property type="match status" value="1"/>
</dbReference>
<dbReference type="SUPFAM" id="SSF81660">
    <property type="entry name" value="Metal cation-transporting ATPase, ATP-binding domain N"/>
    <property type="match status" value="1"/>
</dbReference>
<keyword evidence="8" id="KW-0408">Iron</keyword>
<dbReference type="Pfam" id="PF00702">
    <property type="entry name" value="Hydrolase"/>
    <property type="match status" value="1"/>
</dbReference>
<dbReference type="InterPro" id="IPR002207">
    <property type="entry name" value="Peroxidase_I"/>
</dbReference>
<proteinExistence type="inferred from homology"/>
<dbReference type="InterPro" id="IPR018303">
    <property type="entry name" value="ATPase_P-typ_P_site"/>
</dbReference>
<feature type="domain" description="Plant heme peroxidase family profile" evidence="11">
    <location>
        <begin position="180"/>
        <end position="396"/>
    </location>
</feature>
<name>A0ABP0LFD4_9DINO</name>
<dbReference type="InterPro" id="IPR019794">
    <property type="entry name" value="Peroxidases_AS"/>
</dbReference>
<feature type="non-terminal residue" evidence="12">
    <location>
        <position position="1"/>
    </location>
</feature>
<dbReference type="InterPro" id="IPR023214">
    <property type="entry name" value="HAD_sf"/>
</dbReference>
<comment type="caution">
    <text evidence="12">The sequence shown here is derived from an EMBL/GenBank/DDBJ whole genome shotgun (WGS) entry which is preliminary data.</text>
</comment>
<dbReference type="Proteomes" id="UP001642464">
    <property type="component" value="Unassembled WGS sequence"/>
</dbReference>
<dbReference type="SUPFAM" id="SSF56784">
    <property type="entry name" value="HAD-like"/>
    <property type="match status" value="1"/>
</dbReference>
<reference evidence="12 14" key="1">
    <citation type="submission" date="2024-02" db="EMBL/GenBank/DDBJ databases">
        <authorList>
            <person name="Chen Y."/>
            <person name="Shah S."/>
            <person name="Dougan E. K."/>
            <person name="Thang M."/>
            <person name="Chan C."/>
        </authorList>
    </citation>
    <scope>NUCLEOTIDE SEQUENCE [LARGE SCALE GENOMIC DNA]</scope>
</reference>
<evidence type="ECO:0000256" key="1">
    <source>
        <dbReference type="ARBA" id="ARBA00004370"/>
    </source>
</evidence>
<keyword evidence="2" id="KW-0575">Peroxidase</keyword>
<dbReference type="PROSITE" id="PS00436">
    <property type="entry name" value="PEROXIDASE_2"/>
    <property type="match status" value="1"/>
</dbReference>
<dbReference type="Gene3D" id="3.40.1110.10">
    <property type="entry name" value="Calcium-transporting ATPase, cytoplasmic domain N"/>
    <property type="match status" value="2"/>
</dbReference>
<evidence type="ECO:0000313" key="13">
    <source>
        <dbReference type="EMBL" id="CAK9037941.1"/>
    </source>
</evidence>